<dbReference type="InterPro" id="IPR041489">
    <property type="entry name" value="PDZ_6"/>
</dbReference>
<dbReference type="CDD" id="cd07560">
    <property type="entry name" value="Peptidase_S41_CPP"/>
    <property type="match status" value="1"/>
</dbReference>
<dbReference type="InterPro" id="IPR001478">
    <property type="entry name" value="PDZ"/>
</dbReference>
<evidence type="ECO:0000256" key="1">
    <source>
        <dbReference type="ARBA" id="ARBA00009179"/>
    </source>
</evidence>
<keyword evidence="10" id="KW-1185">Reference proteome</keyword>
<dbReference type="InterPro" id="IPR036034">
    <property type="entry name" value="PDZ_sf"/>
</dbReference>
<dbReference type="GO" id="GO:0030288">
    <property type="term" value="C:outer membrane-bounded periplasmic space"/>
    <property type="evidence" value="ECO:0007669"/>
    <property type="project" value="TreeGrafter"/>
</dbReference>
<dbReference type="SMART" id="SM00245">
    <property type="entry name" value="TSPc"/>
    <property type="match status" value="1"/>
</dbReference>
<dbReference type="KEGG" id="gms:SOIL9_62650"/>
<dbReference type="Pfam" id="PF17820">
    <property type="entry name" value="PDZ_6"/>
    <property type="match status" value="1"/>
</dbReference>
<dbReference type="GO" id="GO:0006508">
    <property type="term" value="P:proteolysis"/>
    <property type="evidence" value="ECO:0007669"/>
    <property type="project" value="UniProtKB-KW"/>
</dbReference>
<proteinExistence type="inferred from homology"/>
<sequence>MPLRNLAWFLVVPAMVGLALAICFSAPPPDRDYDRVRQLVNVLAEVDANFYRELTEKEKQQLVESMINGGLQKLDQHSEYFNAEQLKRFESDAQGSFGGVGILLTIDPPTKFLKVNHPTPGTPAYDAGIIADDLIVKIDGKSTEGLTVPDARKLVVGEPGTPVKLTIRRAGRNPADEEVTLTRAQIAQHPVSGVRRRTDDPSKWEWFLDKANGIGYVRLSAFNELTAKELKAAVEEIERDGGKALVLDLRDNPGGLLTQAVEVVDLFLTEGKIVSTRNRNNKERVFEAKKDGTIFLPAEQRPIAVLVNDGSASASEIVAAALQDHKRAVVIGERSYGKGSVQKLLRLGGQGDQQAAVKLTTETYWRPSGVNIDRVRAPEDAPDQWGVKPDINVPMTKDEKIRADVEQLRIHWVAGKPDVVGPKPPPAPNPRGLDGKPLVDDSKPFVDQPLNKAVEVLKKSIGGVGLAPPAPARRLPEMILG</sequence>
<evidence type="ECO:0000259" key="8">
    <source>
        <dbReference type="SMART" id="SM00245"/>
    </source>
</evidence>
<evidence type="ECO:0000313" key="10">
    <source>
        <dbReference type="Proteomes" id="UP000464178"/>
    </source>
</evidence>
<dbReference type="PANTHER" id="PTHR32060">
    <property type="entry name" value="TAIL-SPECIFIC PROTEASE"/>
    <property type="match status" value="1"/>
</dbReference>
<feature type="domain" description="Tail specific protease" evidence="8">
    <location>
        <begin position="174"/>
        <end position="394"/>
    </location>
</feature>
<dbReference type="Gene3D" id="2.30.42.10">
    <property type="match status" value="1"/>
</dbReference>
<dbReference type="InterPro" id="IPR005151">
    <property type="entry name" value="Tail-specific_protease"/>
</dbReference>
<dbReference type="SUPFAM" id="SSF52096">
    <property type="entry name" value="ClpP/crotonase"/>
    <property type="match status" value="1"/>
</dbReference>
<evidence type="ECO:0000256" key="3">
    <source>
        <dbReference type="ARBA" id="ARBA00022801"/>
    </source>
</evidence>
<dbReference type="SMART" id="SM00228">
    <property type="entry name" value="PDZ"/>
    <property type="match status" value="1"/>
</dbReference>
<dbReference type="EMBL" id="LR593886">
    <property type="protein sequence ID" value="VTR91449.1"/>
    <property type="molecule type" value="Genomic_DNA"/>
</dbReference>
<dbReference type="NCBIfam" id="TIGR00225">
    <property type="entry name" value="prc"/>
    <property type="match status" value="1"/>
</dbReference>
<evidence type="ECO:0000259" key="7">
    <source>
        <dbReference type="SMART" id="SM00228"/>
    </source>
</evidence>
<dbReference type="GO" id="GO:0004175">
    <property type="term" value="F:endopeptidase activity"/>
    <property type="evidence" value="ECO:0007669"/>
    <property type="project" value="TreeGrafter"/>
</dbReference>
<evidence type="ECO:0000313" key="9">
    <source>
        <dbReference type="EMBL" id="VTR91449.1"/>
    </source>
</evidence>
<evidence type="ECO:0000256" key="2">
    <source>
        <dbReference type="ARBA" id="ARBA00022670"/>
    </source>
</evidence>
<evidence type="ECO:0000256" key="6">
    <source>
        <dbReference type="SAM" id="MobiDB-lite"/>
    </source>
</evidence>
<feature type="region of interest" description="Disordered" evidence="6">
    <location>
        <begin position="416"/>
        <end position="437"/>
    </location>
</feature>
<dbReference type="CDD" id="cd06782">
    <property type="entry name" value="cpPDZ_CPP-like"/>
    <property type="match status" value="1"/>
</dbReference>
<name>A0A6P2CRC7_9BACT</name>
<dbReference type="Gene3D" id="3.30.750.44">
    <property type="match status" value="1"/>
</dbReference>
<dbReference type="AlphaFoldDB" id="A0A6P2CRC7"/>
<dbReference type="Proteomes" id="UP000464178">
    <property type="component" value="Chromosome"/>
</dbReference>
<dbReference type="GO" id="GO:0007165">
    <property type="term" value="P:signal transduction"/>
    <property type="evidence" value="ECO:0007669"/>
    <property type="project" value="TreeGrafter"/>
</dbReference>
<organism evidence="9 10">
    <name type="scientific">Gemmata massiliana</name>
    <dbReference type="NCBI Taxonomy" id="1210884"/>
    <lineage>
        <taxon>Bacteria</taxon>
        <taxon>Pseudomonadati</taxon>
        <taxon>Planctomycetota</taxon>
        <taxon>Planctomycetia</taxon>
        <taxon>Gemmatales</taxon>
        <taxon>Gemmataceae</taxon>
        <taxon>Gemmata</taxon>
    </lineage>
</organism>
<gene>
    <name evidence="9" type="ORF">SOIL9_62650</name>
</gene>
<comment type="similarity">
    <text evidence="1 5">Belongs to the peptidase S41A family.</text>
</comment>
<dbReference type="InterPro" id="IPR004447">
    <property type="entry name" value="Peptidase_S41A"/>
</dbReference>
<dbReference type="RefSeq" id="WP_162666437.1">
    <property type="nucleotide sequence ID" value="NZ_LR593886.1"/>
</dbReference>
<dbReference type="InterPro" id="IPR029045">
    <property type="entry name" value="ClpP/crotonase-like_dom_sf"/>
</dbReference>
<evidence type="ECO:0008006" key="11">
    <source>
        <dbReference type="Google" id="ProtNLM"/>
    </source>
</evidence>
<keyword evidence="3 5" id="KW-0378">Hydrolase</keyword>
<feature type="domain" description="PDZ" evidence="7">
    <location>
        <begin position="98"/>
        <end position="171"/>
    </location>
</feature>
<dbReference type="Gene3D" id="3.90.226.10">
    <property type="entry name" value="2-enoyl-CoA Hydratase, Chain A, domain 1"/>
    <property type="match status" value="1"/>
</dbReference>
<keyword evidence="4 5" id="KW-0720">Serine protease</keyword>
<dbReference type="GO" id="GO:0008236">
    <property type="term" value="F:serine-type peptidase activity"/>
    <property type="evidence" value="ECO:0007669"/>
    <property type="project" value="UniProtKB-KW"/>
</dbReference>
<accession>A0A6P2CRC7</accession>
<dbReference type="SUPFAM" id="SSF50156">
    <property type="entry name" value="PDZ domain-like"/>
    <property type="match status" value="1"/>
</dbReference>
<protein>
    <recommendedName>
        <fullName evidence="11">PDZ domain-containing protein</fullName>
    </recommendedName>
</protein>
<dbReference type="Pfam" id="PF03572">
    <property type="entry name" value="Peptidase_S41"/>
    <property type="match status" value="1"/>
</dbReference>
<evidence type="ECO:0000256" key="4">
    <source>
        <dbReference type="ARBA" id="ARBA00022825"/>
    </source>
</evidence>
<reference evidence="9 10" key="1">
    <citation type="submission" date="2019-05" db="EMBL/GenBank/DDBJ databases">
        <authorList>
            <consortium name="Science for Life Laboratories"/>
        </authorList>
    </citation>
    <scope>NUCLEOTIDE SEQUENCE [LARGE SCALE GENOMIC DNA]</scope>
    <source>
        <strain evidence="9">Soil9</strain>
    </source>
</reference>
<dbReference type="PANTHER" id="PTHR32060:SF30">
    <property type="entry name" value="CARBOXY-TERMINAL PROCESSING PROTEASE CTPA"/>
    <property type="match status" value="1"/>
</dbReference>
<keyword evidence="2 5" id="KW-0645">Protease</keyword>
<evidence type="ECO:0000256" key="5">
    <source>
        <dbReference type="RuleBase" id="RU004404"/>
    </source>
</evidence>